<comment type="catalytic activity">
    <reaction evidence="12">
        <text>a beta-D-galactoside + CMP-N-acetyl-beta-neuraminate = an N-acetyl-alpha-neuraminyl-(2-&gt;6)-beta-D-galactosyl derivative + CMP + H(+)</text>
        <dbReference type="Rhea" id="RHEA:52104"/>
        <dbReference type="ChEBI" id="CHEBI:15378"/>
        <dbReference type="ChEBI" id="CHEBI:28034"/>
        <dbReference type="ChEBI" id="CHEBI:57812"/>
        <dbReference type="ChEBI" id="CHEBI:60377"/>
        <dbReference type="ChEBI" id="CHEBI:136398"/>
        <dbReference type="EC" id="2.4.3.1"/>
    </reaction>
</comment>
<dbReference type="GO" id="GO:0032580">
    <property type="term" value="C:Golgi cisterna membrane"/>
    <property type="evidence" value="ECO:0007669"/>
    <property type="project" value="UniProtKB-SubCell"/>
</dbReference>
<reference evidence="14" key="1">
    <citation type="journal article" date="2020" name="Nat. Ecol. Evol.">
        <title>Deeply conserved synteny resolves early events in vertebrate evolution.</title>
        <authorList>
            <person name="Simakov O."/>
            <person name="Marletaz F."/>
            <person name="Yue J.X."/>
            <person name="O'Connell B."/>
            <person name="Jenkins J."/>
            <person name="Brandt A."/>
            <person name="Calef R."/>
            <person name="Tung C.H."/>
            <person name="Huang T.K."/>
            <person name="Schmutz J."/>
            <person name="Satoh N."/>
            <person name="Yu J.K."/>
            <person name="Putnam N.H."/>
            <person name="Green R.E."/>
            <person name="Rokhsar D.S."/>
        </authorList>
    </citation>
    <scope>NUCLEOTIDE SEQUENCE [LARGE SCALE GENOMIC DNA]</scope>
    <source>
        <strain evidence="14">S238N-H82</strain>
    </source>
</reference>
<comment type="similarity">
    <text evidence="2">Belongs to the glycosyltransferase 29 family.</text>
</comment>
<keyword evidence="3" id="KW-0328">Glycosyltransferase</keyword>
<dbReference type="GO" id="GO:0003835">
    <property type="term" value="F:beta-galactoside alpha-2,6-sialyltransferase activity"/>
    <property type="evidence" value="ECO:0000318"/>
    <property type="project" value="GO_Central"/>
</dbReference>
<evidence type="ECO:0000256" key="9">
    <source>
        <dbReference type="ARBA" id="ARBA00023136"/>
    </source>
</evidence>
<evidence type="ECO:0000256" key="2">
    <source>
        <dbReference type="ARBA" id="ARBA00006003"/>
    </source>
</evidence>
<keyword evidence="14" id="KW-1185">Reference proteome</keyword>
<dbReference type="GeneID" id="118416217"/>
<comment type="subcellular location">
    <subcellularLocation>
        <location evidence="1">Golgi apparatus</location>
        <location evidence="1">Golgi stack membrane</location>
        <topology evidence="1">Single-pass type II membrane protein</topology>
    </subcellularLocation>
</comment>
<organism evidence="14 15">
    <name type="scientific">Branchiostoma floridae</name>
    <name type="common">Florida lancelet</name>
    <name type="synonym">Amphioxus</name>
    <dbReference type="NCBI Taxonomy" id="7739"/>
    <lineage>
        <taxon>Eukaryota</taxon>
        <taxon>Metazoa</taxon>
        <taxon>Chordata</taxon>
        <taxon>Cephalochordata</taxon>
        <taxon>Leptocardii</taxon>
        <taxon>Amphioxiformes</taxon>
        <taxon>Branchiostomatidae</taxon>
        <taxon>Branchiostoma</taxon>
    </lineage>
</organism>
<dbReference type="Proteomes" id="UP000001554">
    <property type="component" value="Chromosome 5"/>
</dbReference>
<evidence type="ECO:0000256" key="8">
    <source>
        <dbReference type="ARBA" id="ARBA00023034"/>
    </source>
</evidence>
<evidence type="ECO:0000256" key="6">
    <source>
        <dbReference type="ARBA" id="ARBA00022968"/>
    </source>
</evidence>
<dbReference type="AlphaFoldDB" id="A0A9J7L7Q3"/>
<keyword evidence="9" id="KW-0472">Membrane</keyword>
<dbReference type="EC" id="2.4.3.1" evidence="13"/>
<name>A0A9J7L7Q3_BRAFL</name>
<dbReference type="RefSeq" id="XP_035677193.1">
    <property type="nucleotide sequence ID" value="XM_035821300.1"/>
</dbReference>
<evidence type="ECO:0000256" key="5">
    <source>
        <dbReference type="ARBA" id="ARBA00022692"/>
    </source>
</evidence>
<keyword evidence="4" id="KW-0808">Transferase</keyword>
<evidence type="ECO:0000256" key="10">
    <source>
        <dbReference type="ARBA" id="ARBA00023157"/>
    </source>
</evidence>
<dbReference type="GO" id="GO:0097503">
    <property type="term" value="P:sialylation"/>
    <property type="evidence" value="ECO:0000318"/>
    <property type="project" value="GO_Central"/>
</dbReference>
<evidence type="ECO:0000256" key="4">
    <source>
        <dbReference type="ARBA" id="ARBA00022679"/>
    </source>
</evidence>
<gene>
    <name evidence="15" type="primary">LOC118416217</name>
</gene>
<dbReference type="OMA" id="DECIVWH"/>
<evidence type="ECO:0000313" key="14">
    <source>
        <dbReference type="Proteomes" id="UP000001554"/>
    </source>
</evidence>
<dbReference type="Gene3D" id="3.90.1480.20">
    <property type="entry name" value="Glycosyl transferase family 29"/>
    <property type="match status" value="1"/>
</dbReference>
<dbReference type="Pfam" id="PF00777">
    <property type="entry name" value="Glyco_transf_29"/>
    <property type="match status" value="1"/>
</dbReference>
<evidence type="ECO:0000256" key="12">
    <source>
        <dbReference type="ARBA" id="ARBA00034249"/>
    </source>
</evidence>
<evidence type="ECO:0000313" key="15">
    <source>
        <dbReference type="RefSeq" id="XP_035677193.1"/>
    </source>
</evidence>
<dbReference type="PANTHER" id="PTHR46059:SF1">
    <property type="entry name" value="BETA-GALACTOSIDE ALPHA-2,6-SIALYLTRANSFERASE"/>
    <property type="match status" value="1"/>
</dbReference>
<keyword evidence="11" id="KW-0325">Glycoprotein</keyword>
<proteinExistence type="inferred from homology"/>
<dbReference type="OrthoDB" id="10264956at2759"/>
<keyword evidence="7" id="KW-1133">Transmembrane helix</keyword>
<dbReference type="InterPro" id="IPR038578">
    <property type="entry name" value="GT29-like_sf"/>
</dbReference>
<evidence type="ECO:0000256" key="7">
    <source>
        <dbReference type="ARBA" id="ARBA00022989"/>
    </source>
</evidence>
<evidence type="ECO:0000256" key="3">
    <source>
        <dbReference type="ARBA" id="ARBA00022676"/>
    </source>
</evidence>
<reference evidence="15" key="2">
    <citation type="submission" date="2025-08" db="UniProtKB">
        <authorList>
            <consortium name="RefSeq"/>
        </authorList>
    </citation>
    <scope>IDENTIFICATION</scope>
    <source>
        <strain evidence="15">S238N-H82</strain>
        <tissue evidence="15">Testes</tissue>
    </source>
</reference>
<dbReference type="KEGG" id="bfo:118416217"/>
<accession>A0A9J7L7Q3</accession>
<evidence type="ECO:0000256" key="11">
    <source>
        <dbReference type="ARBA" id="ARBA00023180"/>
    </source>
</evidence>
<keyword evidence="10" id="KW-1015">Disulfide bond</keyword>
<evidence type="ECO:0000256" key="1">
    <source>
        <dbReference type="ARBA" id="ARBA00004447"/>
    </source>
</evidence>
<keyword evidence="8" id="KW-0333">Golgi apparatus</keyword>
<evidence type="ECO:0000256" key="13">
    <source>
        <dbReference type="ARBA" id="ARBA00034329"/>
    </source>
</evidence>
<keyword evidence="5" id="KW-0812">Transmembrane</keyword>
<sequence length="250" mass="29275">MKYFPDQSLEQLYHFNSCAVVSSSHALIQHRYGPEIDRHDCVLRFNCAPTKHFEQHVGSRTDMRLINTKIPNRYCKKEFLNDSIEMYNHEIVVVRHNNAYRIIDQKLDTSGDRYKSLPKYISYIKTHGNRQLFIQYHVFGPALTRDMKDFCRDNGKCGEKDNLGSPSTGVFGVLMMTRLCNWVYVYEMVPSDVEPVKYLYYYDEEKTFNVTTYFHPFTAEHLYLTHLSETSSDDVRKTGVLLFRGANCTA</sequence>
<dbReference type="PANTHER" id="PTHR46059">
    <property type="entry name" value="BETA-GALACTOSIDE ALPHA-2,6-SIALYLTRANSFERASE"/>
    <property type="match status" value="1"/>
</dbReference>
<dbReference type="InterPro" id="IPR001675">
    <property type="entry name" value="Glyco_trans_29"/>
</dbReference>
<protein>
    <recommendedName>
        <fullName evidence="13">beta-galactoside alpha-(2,6)-sialyltransferase</fullName>
        <ecNumber evidence="13">2.4.3.1</ecNumber>
    </recommendedName>
</protein>
<keyword evidence="6" id="KW-0735">Signal-anchor</keyword>
<dbReference type="GO" id="GO:0005794">
    <property type="term" value="C:Golgi apparatus"/>
    <property type="evidence" value="ECO:0000318"/>
    <property type="project" value="GO_Central"/>
</dbReference>